<dbReference type="PANTHER" id="PTHR43280:SF2">
    <property type="entry name" value="HTH-TYPE TRANSCRIPTIONAL REGULATOR EXSA"/>
    <property type="match status" value="1"/>
</dbReference>
<dbReference type="SUPFAM" id="SSF51215">
    <property type="entry name" value="Regulatory protein AraC"/>
    <property type="match status" value="1"/>
</dbReference>
<dbReference type="SMART" id="SM00342">
    <property type="entry name" value="HTH_ARAC"/>
    <property type="match status" value="1"/>
</dbReference>
<feature type="domain" description="HTH araC/xylS-type" evidence="4">
    <location>
        <begin position="195"/>
        <end position="293"/>
    </location>
</feature>
<dbReference type="PROSITE" id="PS00041">
    <property type="entry name" value="HTH_ARAC_FAMILY_1"/>
    <property type="match status" value="1"/>
</dbReference>
<name>A0A1M7N0L6_9FIRM</name>
<dbReference type="GO" id="GO:0003700">
    <property type="term" value="F:DNA-binding transcription factor activity"/>
    <property type="evidence" value="ECO:0007669"/>
    <property type="project" value="InterPro"/>
</dbReference>
<dbReference type="PRINTS" id="PR00032">
    <property type="entry name" value="HTHARAC"/>
</dbReference>
<gene>
    <name evidence="5" type="ORF">SAMN02746066_04139</name>
</gene>
<accession>A0A1M7N0L6</accession>
<dbReference type="Proteomes" id="UP000184038">
    <property type="component" value="Unassembled WGS sequence"/>
</dbReference>
<keyword evidence="1" id="KW-0805">Transcription regulation</keyword>
<organism evidence="5 6">
    <name type="scientific">Anaerosporobacter mobilis DSM 15930</name>
    <dbReference type="NCBI Taxonomy" id="1120996"/>
    <lineage>
        <taxon>Bacteria</taxon>
        <taxon>Bacillati</taxon>
        <taxon>Bacillota</taxon>
        <taxon>Clostridia</taxon>
        <taxon>Lachnospirales</taxon>
        <taxon>Lachnospiraceae</taxon>
        <taxon>Anaerosporobacter</taxon>
    </lineage>
</organism>
<keyword evidence="3" id="KW-0804">Transcription</keyword>
<keyword evidence="6" id="KW-1185">Reference proteome</keyword>
<evidence type="ECO:0000256" key="3">
    <source>
        <dbReference type="ARBA" id="ARBA00023163"/>
    </source>
</evidence>
<dbReference type="PANTHER" id="PTHR43280">
    <property type="entry name" value="ARAC-FAMILY TRANSCRIPTIONAL REGULATOR"/>
    <property type="match status" value="1"/>
</dbReference>
<dbReference type="InterPro" id="IPR020449">
    <property type="entry name" value="Tscrpt_reg_AraC-type_HTH"/>
</dbReference>
<protein>
    <submittedName>
        <fullName evidence="5">AraC-type DNA-binding protein</fullName>
    </submittedName>
</protein>
<proteinExistence type="predicted"/>
<dbReference type="AlphaFoldDB" id="A0A1M7N0L6"/>
<dbReference type="RefSeq" id="WP_242952582.1">
    <property type="nucleotide sequence ID" value="NZ_FRCP01000024.1"/>
</dbReference>
<dbReference type="InterPro" id="IPR003313">
    <property type="entry name" value="AraC-bd"/>
</dbReference>
<dbReference type="PROSITE" id="PS01124">
    <property type="entry name" value="HTH_ARAC_FAMILY_2"/>
    <property type="match status" value="1"/>
</dbReference>
<dbReference type="GO" id="GO:0043565">
    <property type="term" value="F:sequence-specific DNA binding"/>
    <property type="evidence" value="ECO:0007669"/>
    <property type="project" value="InterPro"/>
</dbReference>
<dbReference type="Gene3D" id="2.60.120.10">
    <property type="entry name" value="Jelly Rolls"/>
    <property type="match status" value="1"/>
</dbReference>
<evidence type="ECO:0000313" key="6">
    <source>
        <dbReference type="Proteomes" id="UP000184038"/>
    </source>
</evidence>
<evidence type="ECO:0000313" key="5">
    <source>
        <dbReference type="EMBL" id="SHM97041.1"/>
    </source>
</evidence>
<evidence type="ECO:0000256" key="1">
    <source>
        <dbReference type="ARBA" id="ARBA00023015"/>
    </source>
</evidence>
<dbReference type="InterPro" id="IPR018060">
    <property type="entry name" value="HTH_AraC"/>
</dbReference>
<reference evidence="5 6" key="1">
    <citation type="submission" date="2016-11" db="EMBL/GenBank/DDBJ databases">
        <authorList>
            <person name="Jaros S."/>
            <person name="Januszkiewicz K."/>
            <person name="Wedrychowicz H."/>
        </authorList>
    </citation>
    <scope>NUCLEOTIDE SEQUENCE [LARGE SCALE GENOMIC DNA]</scope>
    <source>
        <strain evidence="5 6">DSM 15930</strain>
    </source>
</reference>
<dbReference type="InterPro" id="IPR014710">
    <property type="entry name" value="RmlC-like_jellyroll"/>
</dbReference>
<sequence length="297" mass="35099">MIEYLEQKKELINGIPSNYICDIHTVHSAGISFPAHFHSYIELLYGLEGRFNVLLNGKYHYFAKGDLILINSKEVHQVNALDEFGGNYIVLRFEPEVIYNNMFQNYSELKYTLPFLIENPKQQKVITKDLLINTSIPELLWDIHKEMEEQNYGYELAVRNHIGRIFLWILRYFHTNNPNGIFQFSEDELYLRRLQPALDYVPDNYMNEIKTPDMASLCNMSSSYFSRLFNRIMNMTFNDYVNHIRLKEAEKLLVSTDLNITEISNQVGFNTTSYFIKIFKENKGTSPKQYQKEYLND</sequence>
<dbReference type="Pfam" id="PF12833">
    <property type="entry name" value="HTH_18"/>
    <property type="match status" value="1"/>
</dbReference>
<keyword evidence="2 5" id="KW-0238">DNA-binding</keyword>
<dbReference type="InterPro" id="IPR037923">
    <property type="entry name" value="HTH-like"/>
</dbReference>
<evidence type="ECO:0000256" key="2">
    <source>
        <dbReference type="ARBA" id="ARBA00023125"/>
    </source>
</evidence>
<dbReference type="Pfam" id="PF02311">
    <property type="entry name" value="AraC_binding"/>
    <property type="match status" value="1"/>
</dbReference>
<dbReference type="InterPro" id="IPR018062">
    <property type="entry name" value="HTH_AraC-typ_CS"/>
</dbReference>
<dbReference type="Gene3D" id="1.10.10.60">
    <property type="entry name" value="Homeodomain-like"/>
    <property type="match status" value="2"/>
</dbReference>
<dbReference type="STRING" id="1120996.SAMN02746066_04139"/>
<dbReference type="InterPro" id="IPR009057">
    <property type="entry name" value="Homeodomain-like_sf"/>
</dbReference>
<dbReference type="SUPFAM" id="SSF46689">
    <property type="entry name" value="Homeodomain-like"/>
    <property type="match status" value="2"/>
</dbReference>
<dbReference type="EMBL" id="FRCP01000024">
    <property type="protein sequence ID" value="SHM97041.1"/>
    <property type="molecule type" value="Genomic_DNA"/>
</dbReference>
<evidence type="ECO:0000259" key="4">
    <source>
        <dbReference type="PROSITE" id="PS01124"/>
    </source>
</evidence>